<dbReference type="InterPro" id="IPR018931">
    <property type="entry name" value="DUF2520"/>
</dbReference>
<name>A0A3N4MG47_9BACT</name>
<evidence type="ECO:0000313" key="3">
    <source>
        <dbReference type="EMBL" id="RPD42395.1"/>
    </source>
</evidence>
<comment type="caution">
    <text evidence="3">The sequence shown here is derived from an EMBL/GenBank/DDBJ whole genome shotgun (WGS) entry which is preliminary data.</text>
</comment>
<dbReference type="SUPFAM" id="SSF51735">
    <property type="entry name" value="NAD(P)-binding Rossmann-fold domains"/>
    <property type="match status" value="1"/>
</dbReference>
<dbReference type="PANTHER" id="PTHR40459">
    <property type="entry name" value="CONSERVED HYPOTHETICAL ALANINE AND LEUCINE RICH PROTEIN"/>
    <property type="match status" value="1"/>
</dbReference>
<dbReference type="Proteomes" id="UP000279089">
    <property type="component" value="Unassembled WGS sequence"/>
</dbReference>
<proteinExistence type="predicted"/>
<dbReference type="Pfam" id="PF03807">
    <property type="entry name" value="F420_oxidored"/>
    <property type="match status" value="1"/>
</dbReference>
<feature type="domain" description="DUF2520" evidence="2">
    <location>
        <begin position="138"/>
        <end position="263"/>
    </location>
</feature>
<dbReference type="EMBL" id="RMBX01000002">
    <property type="protein sequence ID" value="RPD42395.1"/>
    <property type="molecule type" value="Genomic_DNA"/>
</dbReference>
<dbReference type="SUPFAM" id="SSF48179">
    <property type="entry name" value="6-phosphogluconate dehydrogenase C-terminal domain-like"/>
    <property type="match status" value="1"/>
</dbReference>
<dbReference type="InterPro" id="IPR037108">
    <property type="entry name" value="TM1727-like_C_sf"/>
</dbReference>
<dbReference type="InterPro" id="IPR028939">
    <property type="entry name" value="P5C_Rdtase_cat_N"/>
</dbReference>
<dbReference type="Pfam" id="PF10728">
    <property type="entry name" value="DUF2520"/>
    <property type="match status" value="1"/>
</dbReference>
<dbReference type="Gene3D" id="1.10.1040.20">
    <property type="entry name" value="ProC-like, C-terminal domain"/>
    <property type="match status" value="1"/>
</dbReference>
<dbReference type="AlphaFoldDB" id="A0A3N4MG47"/>
<evidence type="ECO:0000259" key="1">
    <source>
        <dbReference type="Pfam" id="PF03807"/>
    </source>
</evidence>
<sequence>MELGPCRFRAYKNHIMDIVIIGAGNVAHCFGHLMKLHGHHVKQVISRNKEHARELAEQLHAEPSDDLIDIDMEADVYLLAVGDDVIVELNDQLRLGRRIVVHTAGAVPMDAISRISVNTGVMYPLQSIRKESKNYPEIPLLLEAANDEVLKRLMALSQSISASISVVNSQQRLQMHLGAVFCNNFTNHLIALAKFYCEQEGRDFSLLAPIIRETFQRLDKYPPESMQTGPAIRNDERTMALHESLLTNYPSMAQIYPLLSESIHQFHK</sequence>
<evidence type="ECO:0000259" key="2">
    <source>
        <dbReference type="Pfam" id="PF10728"/>
    </source>
</evidence>
<dbReference type="InterPro" id="IPR036291">
    <property type="entry name" value="NAD(P)-bd_dom_sf"/>
</dbReference>
<reference evidence="4" key="1">
    <citation type="submission" date="2018-11" db="EMBL/GenBank/DDBJ databases">
        <title>Chitinophaga lutea sp.nov., isolate from arsenic contaminated soil.</title>
        <authorList>
            <person name="Zong Y."/>
        </authorList>
    </citation>
    <scope>NUCLEOTIDE SEQUENCE [LARGE SCALE GENOMIC DNA]</scope>
    <source>
        <strain evidence="4">YLT18</strain>
    </source>
</reference>
<keyword evidence="4" id="KW-1185">Reference proteome</keyword>
<protein>
    <submittedName>
        <fullName evidence="3">DUF2520 domain-containing protein</fullName>
    </submittedName>
</protein>
<dbReference type="OrthoDB" id="9810755at2"/>
<feature type="domain" description="Pyrroline-5-carboxylate reductase catalytic N-terminal" evidence="1">
    <location>
        <begin position="18"/>
        <end position="103"/>
    </location>
</feature>
<dbReference type="InterPro" id="IPR008927">
    <property type="entry name" value="6-PGluconate_DH-like_C_sf"/>
</dbReference>
<evidence type="ECO:0000313" key="4">
    <source>
        <dbReference type="Proteomes" id="UP000279089"/>
    </source>
</evidence>
<accession>A0A3N4MG47</accession>
<gene>
    <name evidence="3" type="ORF">EG028_04245</name>
</gene>
<dbReference type="PANTHER" id="PTHR40459:SF1">
    <property type="entry name" value="CONSERVED HYPOTHETICAL ALANINE AND LEUCINE RICH PROTEIN"/>
    <property type="match status" value="1"/>
</dbReference>
<organism evidence="3 4">
    <name type="scientific">Chitinophaga barathri</name>
    <dbReference type="NCBI Taxonomy" id="1647451"/>
    <lineage>
        <taxon>Bacteria</taxon>
        <taxon>Pseudomonadati</taxon>
        <taxon>Bacteroidota</taxon>
        <taxon>Chitinophagia</taxon>
        <taxon>Chitinophagales</taxon>
        <taxon>Chitinophagaceae</taxon>
        <taxon>Chitinophaga</taxon>
    </lineage>
</organism>
<dbReference type="Gene3D" id="3.40.50.720">
    <property type="entry name" value="NAD(P)-binding Rossmann-like Domain"/>
    <property type="match status" value="1"/>
</dbReference>